<dbReference type="InterPro" id="IPR050745">
    <property type="entry name" value="Multifunctional_regulatory"/>
</dbReference>
<sequence length="596" mass="67152">MASVNRDQQPLNLASRMDWPNPVSLDDMKGIFASQNVDLDARDERGWSPLMIACAKDKKEMVQFLLDHGADPNAKGSEDGNTPMHCASVGVFCTDLPSLGQFSLQDSGRQSSKEILRLLINHGATLTCNLNGLDPPCIAAIYNFQDIVEFFVQGKPHELQLSNAEKARVYEILGVAVGLNAHFKVPACTGEEHPCTHFCRARSIHKENGIEPYGNLGKSEVAASFSLFSETKECKTQEDWENIKSDKWSLKNQCFLVAERVLPKEMKDIYIFQRVFQHGLDGVMFHKGKIQETLSQGSQICRELIQLELESKLEIGSVLVKIANGILYEKLEDEVVDECYKLLDVCLQVFSKDSQDRLLELNLDLVDEVGVLLSDIANRDCAMSKKMFEPLLQFGEGMVRVVRMQFGEKSCVAISHYILQNIYGLYCSSSEDRGKKEEYRRKQVKENRMRRLILRLMQWEDAAQIDSEGNSMLHSLLFLAHHTKQQFTKEIALVLIRNGCDIEARDADGLTVKENICNSRRFDPDAPENEELMTLLSPPRTTLPLQEIAARTILRCKIPHEGIVPRHLSVLLTGEVEYSDSELYLSPSDCGSSASE</sequence>
<dbReference type="SUPFAM" id="SSF48403">
    <property type="entry name" value="Ankyrin repeat"/>
    <property type="match status" value="1"/>
</dbReference>
<dbReference type="PROSITE" id="PS50088">
    <property type="entry name" value="ANK_REPEAT"/>
    <property type="match status" value="1"/>
</dbReference>
<dbReference type="GeneID" id="100891171"/>
<reference evidence="5" key="1">
    <citation type="submission" date="2015-02" db="EMBL/GenBank/DDBJ databases">
        <title>Genome sequencing for Strongylocentrotus purpuratus.</title>
        <authorList>
            <person name="Murali S."/>
            <person name="Liu Y."/>
            <person name="Vee V."/>
            <person name="English A."/>
            <person name="Wang M."/>
            <person name="Skinner E."/>
            <person name="Han Y."/>
            <person name="Muzny D.M."/>
            <person name="Worley K.C."/>
            <person name="Gibbs R.A."/>
        </authorList>
    </citation>
    <scope>NUCLEOTIDE SEQUENCE</scope>
</reference>
<keyword evidence="1" id="KW-0677">Repeat</keyword>
<reference evidence="4" key="2">
    <citation type="submission" date="2021-01" db="UniProtKB">
        <authorList>
            <consortium name="EnsemblMetazoa"/>
        </authorList>
    </citation>
    <scope>IDENTIFICATION</scope>
</reference>
<dbReference type="Proteomes" id="UP000007110">
    <property type="component" value="Unassembled WGS sequence"/>
</dbReference>
<evidence type="ECO:0000256" key="2">
    <source>
        <dbReference type="ARBA" id="ARBA00023043"/>
    </source>
</evidence>
<dbReference type="PROSITE" id="PS50297">
    <property type="entry name" value="ANK_REP_REGION"/>
    <property type="match status" value="1"/>
</dbReference>
<evidence type="ECO:0000313" key="5">
    <source>
        <dbReference type="Proteomes" id="UP000007110"/>
    </source>
</evidence>
<dbReference type="PANTHER" id="PTHR24189:SF50">
    <property type="entry name" value="ANKYRIN REPEAT AND SOCS BOX PROTEIN 2"/>
    <property type="match status" value="1"/>
</dbReference>
<dbReference type="InterPro" id="IPR002110">
    <property type="entry name" value="Ankyrin_rpt"/>
</dbReference>
<keyword evidence="5" id="KW-1185">Reference proteome</keyword>
<dbReference type="Pfam" id="PF12796">
    <property type="entry name" value="Ank_2"/>
    <property type="match status" value="1"/>
</dbReference>
<dbReference type="KEGG" id="spu:100891171"/>
<protein>
    <submittedName>
        <fullName evidence="4">Uncharacterized protein</fullName>
    </submittedName>
</protein>
<dbReference type="RefSeq" id="XP_030849156.1">
    <property type="nucleotide sequence ID" value="XM_030993296.1"/>
</dbReference>
<dbReference type="EnsemblMetazoa" id="XM_030993296">
    <property type="protein sequence ID" value="XP_030849156"/>
    <property type="gene ID" value="LOC100891171"/>
</dbReference>
<evidence type="ECO:0000256" key="1">
    <source>
        <dbReference type="ARBA" id="ARBA00022737"/>
    </source>
</evidence>
<dbReference type="Gene3D" id="1.25.40.20">
    <property type="entry name" value="Ankyrin repeat-containing domain"/>
    <property type="match status" value="1"/>
</dbReference>
<keyword evidence="2 3" id="KW-0040">ANK repeat</keyword>
<dbReference type="InParanoid" id="A0A7M7PEE6"/>
<feature type="repeat" description="ANK" evidence="3">
    <location>
        <begin position="45"/>
        <end position="77"/>
    </location>
</feature>
<dbReference type="PANTHER" id="PTHR24189">
    <property type="entry name" value="MYOTROPHIN"/>
    <property type="match status" value="1"/>
</dbReference>
<evidence type="ECO:0000313" key="4">
    <source>
        <dbReference type="EnsemblMetazoa" id="XP_030849156"/>
    </source>
</evidence>
<dbReference type="SMART" id="SM00248">
    <property type="entry name" value="ANK"/>
    <property type="match status" value="4"/>
</dbReference>
<evidence type="ECO:0000256" key="3">
    <source>
        <dbReference type="PROSITE-ProRule" id="PRU00023"/>
    </source>
</evidence>
<dbReference type="AlphaFoldDB" id="A0A7M7PEE6"/>
<dbReference type="OMA" id="CEDIVEM"/>
<organism evidence="4 5">
    <name type="scientific">Strongylocentrotus purpuratus</name>
    <name type="common">Purple sea urchin</name>
    <dbReference type="NCBI Taxonomy" id="7668"/>
    <lineage>
        <taxon>Eukaryota</taxon>
        <taxon>Metazoa</taxon>
        <taxon>Echinodermata</taxon>
        <taxon>Eleutherozoa</taxon>
        <taxon>Echinozoa</taxon>
        <taxon>Echinoidea</taxon>
        <taxon>Euechinoidea</taxon>
        <taxon>Echinacea</taxon>
        <taxon>Camarodonta</taxon>
        <taxon>Echinidea</taxon>
        <taxon>Strongylocentrotidae</taxon>
        <taxon>Strongylocentrotus</taxon>
    </lineage>
</organism>
<dbReference type="InterPro" id="IPR036770">
    <property type="entry name" value="Ankyrin_rpt-contain_sf"/>
</dbReference>
<accession>A0A7M7PEE6</accession>
<name>A0A7M7PEE6_STRPU</name>
<dbReference type="OrthoDB" id="10169199at2759"/>
<proteinExistence type="predicted"/>